<dbReference type="Gene3D" id="2.150.10.10">
    <property type="entry name" value="Serralysin-like metalloprotease, C-terminal"/>
    <property type="match status" value="1"/>
</dbReference>
<evidence type="ECO:0000256" key="3">
    <source>
        <dbReference type="SAM" id="MobiDB-lite"/>
    </source>
</evidence>
<evidence type="ECO:0000256" key="2">
    <source>
        <dbReference type="ARBA" id="ARBA00022525"/>
    </source>
</evidence>
<sequence length="127" mass="12621">MRKTVLLLMIVGAMLALTASVAFAVAKEGGNGDDTLRGTSGRDALAGGPGDDVLRGLGGRDALAGGSGADDLFGGSGRDALAGGRGNDFIDDGNDGVADAIACGPGIDTVRADGVDELEDCERVTRR</sequence>
<dbReference type="Pfam" id="PF00353">
    <property type="entry name" value="HemolysinCabind"/>
    <property type="match status" value="2"/>
</dbReference>
<dbReference type="InterPro" id="IPR011049">
    <property type="entry name" value="Serralysin-like_metalloprot_C"/>
</dbReference>
<evidence type="ECO:0000256" key="4">
    <source>
        <dbReference type="SAM" id="SignalP"/>
    </source>
</evidence>
<comment type="subcellular location">
    <subcellularLocation>
        <location evidence="1">Secreted</location>
    </subcellularLocation>
</comment>
<dbReference type="PRINTS" id="PR00313">
    <property type="entry name" value="CABNDNGRPT"/>
</dbReference>
<evidence type="ECO:0000256" key="1">
    <source>
        <dbReference type="ARBA" id="ARBA00004613"/>
    </source>
</evidence>
<feature type="chain" id="PRO_5026263667" description="Alkaline phosphatase" evidence="4">
    <location>
        <begin position="25"/>
        <end position="127"/>
    </location>
</feature>
<dbReference type="PROSITE" id="PS00330">
    <property type="entry name" value="HEMOLYSIN_CALCIUM"/>
    <property type="match status" value="3"/>
</dbReference>
<dbReference type="PANTHER" id="PTHR38340:SF1">
    <property type="entry name" value="S-LAYER PROTEIN"/>
    <property type="match status" value="1"/>
</dbReference>
<dbReference type="InterPro" id="IPR001343">
    <property type="entry name" value="Hemolysn_Ca-bd"/>
</dbReference>
<dbReference type="RefSeq" id="WP_166395001.1">
    <property type="nucleotide sequence ID" value="NZ_CP045121.1"/>
</dbReference>
<dbReference type="GO" id="GO:0005576">
    <property type="term" value="C:extracellular region"/>
    <property type="evidence" value="ECO:0007669"/>
    <property type="project" value="UniProtKB-SubCell"/>
</dbReference>
<evidence type="ECO:0008006" key="7">
    <source>
        <dbReference type="Google" id="ProtNLM"/>
    </source>
</evidence>
<dbReference type="KEGG" id="rmar:GBA65_01000"/>
<keyword evidence="2" id="KW-0964">Secreted</keyword>
<protein>
    <recommendedName>
        <fullName evidence="7">Alkaline phosphatase</fullName>
    </recommendedName>
</protein>
<dbReference type="SUPFAM" id="SSF51120">
    <property type="entry name" value="beta-Roll"/>
    <property type="match status" value="1"/>
</dbReference>
<dbReference type="PANTHER" id="PTHR38340">
    <property type="entry name" value="S-LAYER PROTEIN"/>
    <property type="match status" value="1"/>
</dbReference>
<evidence type="ECO:0000313" key="5">
    <source>
        <dbReference type="EMBL" id="QIN77324.1"/>
    </source>
</evidence>
<keyword evidence="6" id="KW-1185">Reference proteome</keyword>
<keyword evidence="4" id="KW-0732">Signal</keyword>
<dbReference type="InterPro" id="IPR018511">
    <property type="entry name" value="Hemolysin-typ_Ca-bd_CS"/>
</dbReference>
<dbReference type="EMBL" id="CP045121">
    <property type="protein sequence ID" value="QIN77324.1"/>
    <property type="molecule type" value="Genomic_DNA"/>
</dbReference>
<name>A0A6G8PSI3_9ACTN</name>
<feature type="region of interest" description="Disordered" evidence="3">
    <location>
        <begin position="29"/>
        <end position="50"/>
    </location>
</feature>
<dbReference type="GO" id="GO:0005509">
    <property type="term" value="F:calcium ion binding"/>
    <property type="evidence" value="ECO:0007669"/>
    <property type="project" value="InterPro"/>
</dbReference>
<reference evidence="5 6" key="1">
    <citation type="submission" date="2019-10" db="EMBL/GenBank/DDBJ databases">
        <title>Rubrobacter sp nov SCSIO 52915 isolated from a deep-sea sediment in the South China Sea.</title>
        <authorList>
            <person name="Chen R.W."/>
        </authorList>
    </citation>
    <scope>NUCLEOTIDE SEQUENCE [LARGE SCALE GENOMIC DNA]</scope>
    <source>
        <strain evidence="5 6">SCSIO 52915</strain>
    </source>
</reference>
<organism evidence="5 6">
    <name type="scientific">Rubrobacter marinus</name>
    <dbReference type="NCBI Taxonomy" id="2653852"/>
    <lineage>
        <taxon>Bacteria</taxon>
        <taxon>Bacillati</taxon>
        <taxon>Actinomycetota</taxon>
        <taxon>Rubrobacteria</taxon>
        <taxon>Rubrobacterales</taxon>
        <taxon>Rubrobacteraceae</taxon>
        <taxon>Rubrobacter</taxon>
    </lineage>
</organism>
<feature type="signal peptide" evidence="4">
    <location>
        <begin position="1"/>
        <end position="24"/>
    </location>
</feature>
<accession>A0A6G8PSI3</accession>
<evidence type="ECO:0000313" key="6">
    <source>
        <dbReference type="Proteomes" id="UP000502706"/>
    </source>
</evidence>
<dbReference type="InterPro" id="IPR050557">
    <property type="entry name" value="RTX_toxin/Mannuronan_C5-epim"/>
</dbReference>
<proteinExistence type="predicted"/>
<dbReference type="AlphaFoldDB" id="A0A6G8PSI3"/>
<gene>
    <name evidence="5" type="ORF">GBA65_01000</name>
</gene>
<dbReference type="Proteomes" id="UP000502706">
    <property type="component" value="Chromosome"/>
</dbReference>